<keyword evidence="3" id="KW-1185">Reference proteome</keyword>
<feature type="coiled-coil region" evidence="1">
    <location>
        <begin position="1015"/>
        <end position="1067"/>
    </location>
</feature>
<sequence length="1206" mass="144494">MDNQEKIETKDLQININQDSENNSSVITNQLNSLKHDLDENQSQQNEIVSINEDYQHKLNLALQQNESLAQQVLQLKEESYQQNQKIELNIIEYQTLNKTNEKTNMELNQKYDKVCQDFEQEIQKLQNEKQESLTEIYNLKEQVQQISQDHQKAQEKIQDQTEIIYQIEQQNLQNQNILSINSNLTKEIESLNKLIKDQQLQIDTLNRNLINQLQQEKESFILEKQQLQTQYETYQQELLNEIEALAQLLKKSELEHQQIDASYELSRKEIEILSEKNLELENLNKDLTLQLETFKINQEQIQELNLQLQNQQKNLKEQLMLEVEQKSQDLDLLNKQIQNELQDKLQLQQNNEVLSEKVQELENIVIQLRNQQKIQEEKTQLEYEVLQISLEEAQEKEKESLEQENLIKIKFQELSQKYEILEQEIKQNNQQMNEERQILKEELQYYQNLCEELKNNLDSIKKNHKNELEQLKIQMDEQNKLNYEQERQNIKQQLQIENQQQSEFIQQYQDIHANEIKVLQDEIKRLEVQNQEQKKQLMDQLEKKEKEYQQEVDLLTRQRMEQDEMIQTFQKSQMLLKEKESQIDQLNLQLCVNQEDQYNMEQKYENTLLLQKQKHESQIEDLHRLIQELKQQLETVESEGKMMQNSLNDMEVLDFKCKELKTENDELKQKIQEKQTQIDEFKLKVDFIDDKDEEEQNKDAQIEELKAYIIKQEEDYSEQFEKLGIQIEKSKNQIKELEQENQDQKKIIAQYHTQVHSQQVQLQQVIQQQQNKQSCDSGINQNISNPYVQNQQQSHNQEKTVTIPVKELQNWDKKSKDQLNQIKVLQTELLQLKQLQEEQTKAQNTKQQKTNLSMESLVQKCQALQQIIDDSSVINSKLTSELGWFKQQNSQLKEDLKLCNSELRDLRIISQNKFKLESELQQALNTLSEYQDQQKLIKKLGDENQRLKEEFENTSKQFKQNEKQRIKLQEKYDEVCEELGKVKKQGQNIELELDQKSLKLKDLEKILSTQFQEFSILEQKYNDQNQINDDLRNQLRINQKRYSQEIEQLTQDLMLKQKKLIQLEEQSHIMSKDLQIMRDMQFRQKTVIEAPLTKKEKIVVESLANRVQELEIQNKTMKDQYNSKIISLTNQLEEKIIYIQQLGYNLSKAYPNLSESDIIDKEDRKLIQSLRNKQNIQDILEKTMIENLQLRDQIKLLGAELNKRR</sequence>
<name>A0A8S1LE09_9CILI</name>
<proteinExistence type="predicted"/>
<evidence type="ECO:0000313" key="2">
    <source>
        <dbReference type="EMBL" id="CAD8061134.1"/>
    </source>
</evidence>
<reference evidence="2" key="1">
    <citation type="submission" date="2021-01" db="EMBL/GenBank/DDBJ databases">
        <authorList>
            <consortium name="Genoscope - CEA"/>
            <person name="William W."/>
        </authorList>
    </citation>
    <scope>NUCLEOTIDE SEQUENCE</scope>
</reference>
<dbReference type="AlphaFoldDB" id="A0A8S1LE09"/>
<evidence type="ECO:0000313" key="3">
    <source>
        <dbReference type="Proteomes" id="UP000692954"/>
    </source>
</evidence>
<feature type="coiled-coil region" evidence="1">
    <location>
        <begin position="52"/>
        <end position="79"/>
    </location>
</feature>
<accession>A0A8S1LE09</accession>
<feature type="coiled-coil region" evidence="1">
    <location>
        <begin position="809"/>
        <end position="856"/>
    </location>
</feature>
<organism evidence="2 3">
    <name type="scientific">Paramecium sonneborni</name>
    <dbReference type="NCBI Taxonomy" id="65129"/>
    <lineage>
        <taxon>Eukaryota</taxon>
        <taxon>Sar</taxon>
        <taxon>Alveolata</taxon>
        <taxon>Ciliophora</taxon>
        <taxon>Intramacronucleata</taxon>
        <taxon>Oligohymenophorea</taxon>
        <taxon>Peniculida</taxon>
        <taxon>Parameciidae</taxon>
        <taxon>Paramecium</taxon>
    </lineage>
</organism>
<evidence type="ECO:0000256" key="1">
    <source>
        <dbReference type="SAM" id="Coils"/>
    </source>
</evidence>
<feature type="coiled-coil region" evidence="1">
    <location>
        <begin position="109"/>
        <end position="755"/>
    </location>
</feature>
<dbReference type="Proteomes" id="UP000692954">
    <property type="component" value="Unassembled WGS sequence"/>
</dbReference>
<feature type="coiled-coil region" evidence="1">
    <location>
        <begin position="914"/>
        <end position="979"/>
    </location>
</feature>
<keyword evidence="1" id="KW-0175">Coiled coil</keyword>
<gene>
    <name evidence="2" type="ORF">PSON_ATCC_30995.1.T0150147</name>
</gene>
<dbReference type="OrthoDB" id="308520at2759"/>
<comment type="caution">
    <text evidence="2">The sequence shown here is derived from an EMBL/GenBank/DDBJ whole genome shotgun (WGS) entry which is preliminary data.</text>
</comment>
<dbReference type="EMBL" id="CAJJDN010000015">
    <property type="protein sequence ID" value="CAD8061134.1"/>
    <property type="molecule type" value="Genomic_DNA"/>
</dbReference>
<protein>
    <submittedName>
        <fullName evidence="2">Uncharacterized protein</fullName>
    </submittedName>
</protein>